<keyword evidence="2" id="KW-1185">Reference proteome</keyword>
<dbReference type="Proteomes" id="UP001308005">
    <property type="component" value="Unassembled WGS sequence"/>
</dbReference>
<accession>A0ABU6D2N9</accession>
<dbReference type="Gene3D" id="3.40.50.1820">
    <property type="entry name" value="alpha/beta hydrolase"/>
    <property type="match status" value="1"/>
</dbReference>
<dbReference type="InterPro" id="IPR029058">
    <property type="entry name" value="AB_hydrolase_fold"/>
</dbReference>
<proteinExistence type="predicted"/>
<dbReference type="RefSeq" id="WP_324697711.1">
    <property type="nucleotide sequence ID" value="NZ_JAYMYJ010000147.1"/>
</dbReference>
<name>A0ABU6D2N9_9GAMM</name>
<sequence>MADNICCVNAELIVPAASVDVMEIQLPSKARGKNTAYFACIPKGRRLPKQLPVLYLLHGAWDSHRAWMDQAGNQLRKLVRQYGMMIILPDGDPFGWYADSPFDPANQIETYLTAELIPHVEANLPANPALRSIAGLSMGGQGALGLYLRHPGLFRSASSMSGILDITTHPDSWELARVFGKLEENRALWERHSVRYLIRQLPPAGHLPWLLTVSLDDALALDDNRQTHQALQQMRIEHDYRESAGNHDWEYWTAELPHHVGFHARYLHLQA</sequence>
<organism evidence="1 2">
    <name type="scientific">Candidatus Thiothrix phosphatis</name>
    <dbReference type="NCBI Taxonomy" id="3112415"/>
    <lineage>
        <taxon>Bacteria</taxon>
        <taxon>Pseudomonadati</taxon>
        <taxon>Pseudomonadota</taxon>
        <taxon>Gammaproteobacteria</taxon>
        <taxon>Thiotrichales</taxon>
        <taxon>Thiotrichaceae</taxon>
        <taxon>Thiothrix</taxon>
    </lineage>
</organism>
<dbReference type="PANTHER" id="PTHR48098">
    <property type="entry name" value="ENTEROCHELIN ESTERASE-RELATED"/>
    <property type="match status" value="1"/>
</dbReference>
<dbReference type="PANTHER" id="PTHR48098:SF1">
    <property type="entry name" value="DIACYLGLYCEROL ACYLTRANSFERASE_MYCOLYLTRANSFERASE AG85A"/>
    <property type="match status" value="1"/>
</dbReference>
<keyword evidence="1" id="KW-0378">Hydrolase</keyword>
<protein>
    <submittedName>
        <fullName evidence="1">Alpha/beta hydrolase family protein</fullName>
    </submittedName>
</protein>
<reference evidence="1 2" key="2">
    <citation type="submission" date="2024-01" db="EMBL/GenBank/DDBJ databases">
        <authorList>
            <person name="Xie X."/>
        </authorList>
    </citation>
    <scope>NUCLEOTIDE SEQUENCE [LARGE SCALE GENOMIC DNA]</scope>
    <source>
        <strain evidence="1">SCUT-1</strain>
    </source>
</reference>
<evidence type="ECO:0000313" key="2">
    <source>
        <dbReference type="Proteomes" id="UP001308005"/>
    </source>
</evidence>
<reference evidence="2" key="1">
    <citation type="submission" date="2023-07" db="EMBL/GenBank/DDBJ databases">
        <title>The carbon used by Thiothrix.</title>
        <authorList>
            <person name="Chen L."/>
        </authorList>
    </citation>
    <scope>NUCLEOTIDE SEQUENCE [LARGE SCALE GENOMIC DNA]</scope>
</reference>
<dbReference type="GO" id="GO:0016787">
    <property type="term" value="F:hydrolase activity"/>
    <property type="evidence" value="ECO:0007669"/>
    <property type="project" value="UniProtKB-KW"/>
</dbReference>
<evidence type="ECO:0000313" key="1">
    <source>
        <dbReference type="EMBL" id="MEB4593061.1"/>
    </source>
</evidence>
<dbReference type="InterPro" id="IPR050583">
    <property type="entry name" value="Mycobacterial_A85_antigen"/>
</dbReference>
<comment type="caution">
    <text evidence="1">The sequence shown here is derived from an EMBL/GenBank/DDBJ whole genome shotgun (WGS) entry which is preliminary data.</text>
</comment>
<dbReference type="InterPro" id="IPR000801">
    <property type="entry name" value="Esterase-like"/>
</dbReference>
<dbReference type="SUPFAM" id="SSF53474">
    <property type="entry name" value="alpha/beta-Hydrolases"/>
    <property type="match status" value="1"/>
</dbReference>
<dbReference type="EMBL" id="JAYMYJ010000147">
    <property type="protein sequence ID" value="MEB4593061.1"/>
    <property type="molecule type" value="Genomic_DNA"/>
</dbReference>
<gene>
    <name evidence="1" type="ORF">VSS37_18925</name>
</gene>
<dbReference type="Pfam" id="PF00756">
    <property type="entry name" value="Esterase"/>
    <property type="match status" value="1"/>
</dbReference>